<dbReference type="Proteomes" id="UP000466794">
    <property type="component" value="Unassembled WGS sequence"/>
</dbReference>
<evidence type="ECO:0000259" key="2">
    <source>
        <dbReference type="Pfam" id="PF24088"/>
    </source>
</evidence>
<dbReference type="PROSITE" id="PS51257">
    <property type="entry name" value="PROKAR_LIPOPROTEIN"/>
    <property type="match status" value="1"/>
</dbReference>
<dbReference type="Pfam" id="PF24088">
    <property type="entry name" value="DUF7373"/>
    <property type="match status" value="1"/>
</dbReference>
<dbReference type="EMBL" id="WRPP01000003">
    <property type="protein sequence ID" value="MVU78937.1"/>
    <property type="molecule type" value="Genomic_DNA"/>
</dbReference>
<evidence type="ECO:0000313" key="5">
    <source>
        <dbReference type="Proteomes" id="UP000466794"/>
    </source>
</evidence>
<comment type="caution">
    <text evidence="4">The sequence shown here is derived from an EMBL/GenBank/DDBJ whole genome shotgun (WGS) entry which is preliminary data.</text>
</comment>
<proteinExistence type="predicted"/>
<feature type="domain" description="DUF7373" evidence="2">
    <location>
        <begin position="67"/>
        <end position="277"/>
    </location>
</feature>
<dbReference type="RefSeq" id="WP_157388534.1">
    <property type="nucleotide sequence ID" value="NZ_WRPP01000003.1"/>
</dbReference>
<dbReference type="AlphaFoldDB" id="A0A7K1UXH7"/>
<dbReference type="Pfam" id="PF24092">
    <property type="entry name" value="DUF7373_C"/>
    <property type="match status" value="1"/>
</dbReference>
<gene>
    <name evidence="4" type="ORF">GPX89_17000</name>
</gene>
<keyword evidence="5" id="KW-1185">Reference proteome</keyword>
<organism evidence="4 5">
    <name type="scientific">Nocardia terrae</name>
    <dbReference type="NCBI Taxonomy" id="2675851"/>
    <lineage>
        <taxon>Bacteria</taxon>
        <taxon>Bacillati</taxon>
        <taxon>Actinomycetota</taxon>
        <taxon>Actinomycetes</taxon>
        <taxon>Mycobacteriales</taxon>
        <taxon>Nocardiaceae</taxon>
        <taxon>Nocardia</taxon>
    </lineage>
</organism>
<dbReference type="InterPro" id="IPR055797">
    <property type="entry name" value="DUF7373"/>
</dbReference>
<sequence length="422" mass="44885">MGYSSGRLRSAGIWLRAGAAAALAFSLFASAGCGSESHAAEGPAIDLNKLDTGSYQTKPQDFVPKDPARAARTTEALRLGDIMPLPMEIDPALTHNDDGPHPFTGAEEAAIPALPGGNSFLNGLNYTDFTANTAGFVAGFATAAGSDADYGAAYHLTDAVMIFDSDHAAVSAAKALATSGFYQNPAQPNARDATAVQSTIHPNAEVRWIPNEQFLASWYPVGTFVVLTIVSNSENRRLEQSDLPGLLALSDKAIDVTTEKLTSFRPTRVDELGSLPIDRDGMLRLTLPRPPGDTTADTFDGTLDRHGALQTTNSDPATMAALYDKNGVDAVSYGAGLLVRTRDGAAQSYLDAAYGSRFERRIDSPPGLPNARCTKYHGPSAHAFPFACQVAHGRYVASVWSQQQQDVYQRIAAQYAILANDK</sequence>
<reference evidence="4 5" key="1">
    <citation type="submission" date="2019-12" db="EMBL/GenBank/DDBJ databases">
        <title>Nocardia sp. nov. ET3-3 isolated from soil.</title>
        <authorList>
            <person name="Kanchanasin P."/>
            <person name="Tanasupawat S."/>
            <person name="Yuki M."/>
            <person name="Kudo T."/>
        </authorList>
    </citation>
    <scope>NUCLEOTIDE SEQUENCE [LARGE SCALE GENOMIC DNA]</scope>
    <source>
        <strain evidence="4 5">ET3-3</strain>
    </source>
</reference>
<feature type="signal peptide" evidence="1">
    <location>
        <begin position="1"/>
        <end position="31"/>
    </location>
</feature>
<dbReference type="InterPro" id="IPR056463">
    <property type="entry name" value="DUF7373_C"/>
</dbReference>
<accession>A0A7K1UXH7</accession>
<evidence type="ECO:0008006" key="6">
    <source>
        <dbReference type="Google" id="ProtNLM"/>
    </source>
</evidence>
<evidence type="ECO:0000256" key="1">
    <source>
        <dbReference type="SAM" id="SignalP"/>
    </source>
</evidence>
<evidence type="ECO:0000259" key="3">
    <source>
        <dbReference type="Pfam" id="PF24092"/>
    </source>
</evidence>
<feature type="domain" description="DUF7373" evidence="3">
    <location>
        <begin position="282"/>
        <end position="420"/>
    </location>
</feature>
<keyword evidence="1" id="KW-0732">Signal</keyword>
<feature type="chain" id="PRO_5039161302" description="Lipoprotein" evidence="1">
    <location>
        <begin position="32"/>
        <end position="422"/>
    </location>
</feature>
<name>A0A7K1UXH7_9NOCA</name>
<evidence type="ECO:0000313" key="4">
    <source>
        <dbReference type="EMBL" id="MVU78937.1"/>
    </source>
</evidence>
<protein>
    <recommendedName>
        <fullName evidence="6">Lipoprotein</fullName>
    </recommendedName>
</protein>